<gene>
    <name evidence="1" type="ORF">Pla110_14930</name>
</gene>
<organism evidence="1 2">
    <name type="scientific">Polystyrenella longa</name>
    <dbReference type="NCBI Taxonomy" id="2528007"/>
    <lineage>
        <taxon>Bacteria</taxon>
        <taxon>Pseudomonadati</taxon>
        <taxon>Planctomycetota</taxon>
        <taxon>Planctomycetia</taxon>
        <taxon>Planctomycetales</taxon>
        <taxon>Planctomycetaceae</taxon>
        <taxon>Polystyrenella</taxon>
    </lineage>
</organism>
<dbReference type="AlphaFoldDB" id="A0A518CKM7"/>
<protein>
    <submittedName>
        <fullName evidence="1">Uncharacterized protein</fullName>
    </submittedName>
</protein>
<evidence type="ECO:0000313" key="1">
    <source>
        <dbReference type="EMBL" id="QDU79779.1"/>
    </source>
</evidence>
<accession>A0A518CKM7</accession>
<name>A0A518CKM7_9PLAN</name>
<evidence type="ECO:0000313" key="2">
    <source>
        <dbReference type="Proteomes" id="UP000317178"/>
    </source>
</evidence>
<dbReference type="KEGG" id="plon:Pla110_14930"/>
<reference evidence="1 2" key="1">
    <citation type="submission" date="2019-02" db="EMBL/GenBank/DDBJ databases">
        <title>Deep-cultivation of Planctomycetes and their phenomic and genomic characterization uncovers novel biology.</title>
        <authorList>
            <person name="Wiegand S."/>
            <person name="Jogler M."/>
            <person name="Boedeker C."/>
            <person name="Pinto D."/>
            <person name="Vollmers J."/>
            <person name="Rivas-Marin E."/>
            <person name="Kohn T."/>
            <person name="Peeters S.H."/>
            <person name="Heuer A."/>
            <person name="Rast P."/>
            <person name="Oberbeckmann S."/>
            <person name="Bunk B."/>
            <person name="Jeske O."/>
            <person name="Meyerdierks A."/>
            <person name="Storesund J.E."/>
            <person name="Kallscheuer N."/>
            <person name="Luecker S."/>
            <person name="Lage O.M."/>
            <person name="Pohl T."/>
            <person name="Merkel B.J."/>
            <person name="Hornburger P."/>
            <person name="Mueller R.-W."/>
            <person name="Bruemmer F."/>
            <person name="Labrenz M."/>
            <person name="Spormann A.M."/>
            <person name="Op den Camp H."/>
            <person name="Overmann J."/>
            <person name="Amann R."/>
            <person name="Jetten M.S.M."/>
            <person name="Mascher T."/>
            <person name="Medema M.H."/>
            <person name="Devos D.P."/>
            <person name="Kaster A.-K."/>
            <person name="Ovreas L."/>
            <person name="Rohde M."/>
            <person name="Galperin M.Y."/>
            <person name="Jogler C."/>
        </authorList>
    </citation>
    <scope>NUCLEOTIDE SEQUENCE [LARGE SCALE GENOMIC DNA]</scope>
    <source>
        <strain evidence="1 2">Pla110</strain>
    </source>
</reference>
<keyword evidence="2" id="KW-1185">Reference proteome</keyword>
<proteinExistence type="predicted"/>
<dbReference type="EMBL" id="CP036281">
    <property type="protein sequence ID" value="QDU79779.1"/>
    <property type="molecule type" value="Genomic_DNA"/>
</dbReference>
<dbReference type="Proteomes" id="UP000317178">
    <property type="component" value="Chromosome"/>
</dbReference>
<sequence>MSEKGEGMEPFLPIMGITGVLHCETGGPFIMLADFDSSGMDFCCSTPARHFFRAFPSCILSIEGKP</sequence>